<comment type="caution">
    <text evidence="1">The sequence shown here is derived from an EMBL/GenBank/DDBJ whole genome shotgun (WGS) entry which is preliminary data.</text>
</comment>
<dbReference type="AlphaFoldDB" id="X1ANQ1"/>
<gene>
    <name evidence="1" type="ORF">S01H4_15685</name>
</gene>
<reference evidence="1" key="1">
    <citation type="journal article" date="2014" name="Front. Microbiol.">
        <title>High frequency of phylogenetically diverse reductive dehalogenase-homologous genes in deep subseafloor sedimentary metagenomes.</title>
        <authorList>
            <person name="Kawai M."/>
            <person name="Futagami T."/>
            <person name="Toyoda A."/>
            <person name="Takaki Y."/>
            <person name="Nishi S."/>
            <person name="Hori S."/>
            <person name="Arai W."/>
            <person name="Tsubouchi T."/>
            <person name="Morono Y."/>
            <person name="Uchiyama I."/>
            <person name="Ito T."/>
            <person name="Fujiyama A."/>
            <person name="Inagaki F."/>
            <person name="Takami H."/>
        </authorList>
    </citation>
    <scope>NUCLEOTIDE SEQUENCE</scope>
    <source>
        <strain evidence="1">Expedition CK06-06</strain>
    </source>
</reference>
<name>X1ANQ1_9ZZZZ</name>
<evidence type="ECO:0000313" key="1">
    <source>
        <dbReference type="EMBL" id="GAG71012.1"/>
    </source>
</evidence>
<proteinExistence type="predicted"/>
<sequence>IIRLTKLFGQYLFSFKRYKASLEDYKEFFEKSYKYN</sequence>
<feature type="non-terminal residue" evidence="1">
    <location>
        <position position="1"/>
    </location>
</feature>
<accession>X1ANQ1</accession>
<organism evidence="1">
    <name type="scientific">marine sediment metagenome</name>
    <dbReference type="NCBI Taxonomy" id="412755"/>
    <lineage>
        <taxon>unclassified sequences</taxon>
        <taxon>metagenomes</taxon>
        <taxon>ecological metagenomes</taxon>
    </lineage>
</organism>
<protein>
    <submittedName>
        <fullName evidence="1">Uncharacterized protein</fullName>
    </submittedName>
</protein>
<dbReference type="EMBL" id="BART01006873">
    <property type="protein sequence ID" value="GAG71012.1"/>
    <property type="molecule type" value="Genomic_DNA"/>
</dbReference>